<reference evidence="8" key="1">
    <citation type="submission" date="2012-01" db="EMBL/GenBank/DDBJ databases">
        <title>The Genome Sequence of Oreochromis niloticus (Nile Tilapia).</title>
        <authorList>
            <consortium name="Broad Institute Genome Assembly Team"/>
            <consortium name="Broad Institute Sequencing Platform"/>
            <person name="Di Palma F."/>
            <person name="Johnson J."/>
            <person name="Lander E.S."/>
            <person name="Lindblad-Toh K."/>
        </authorList>
    </citation>
    <scope>NUCLEOTIDE SEQUENCE [LARGE SCALE GENOMIC DNA]</scope>
</reference>
<dbReference type="PANTHER" id="PTHR46490">
    <property type="entry name" value="C-TYPE LECTIN DOMAIN FAMILY 12 MEMBER A-RELATED"/>
    <property type="match status" value="1"/>
</dbReference>
<dbReference type="Pfam" id="PF00059">
    <property type="entry name" value="Lectin_C"/>
    <property type="match status" value="1"/>
</dbReference>
<dbReference type="InParanoid" id="A0A669E001"/>
<dbReference type="CDD" id="cd03590">
    <property type="entry name" value="CLECT_DC-SIGN_like"/>
    <property type="match status" value="1"/>
</dbReference>
<dbReference type="GeneTree" id="ENSGT01020000230338"/>
<dbReference type="Proteomes" id="UP000005207">
    <property type="component" value="Linkage group LG6"/>
</dbReference>
<dbReference type="PROSITE" id="PS50041">
    <property type="entry name" value="C_TYPE_LECTIN_2"/>
    <property type="match status" value="1"/>
</dbReference>
<dbReference type="OrthoDB" id="8950604at2759"/>
<keyword evidence="1" id="KW-0430">Lectin</keyword>
<reference evidence="7" key="2">
    <citation type="submission" date="2025-08" db="UniProtKB">
        <authorList>
            <consortium name="Ensembl"/>
        </authorList>
    </citation>
    <scope>IDENTIFICATION</scope>
</reference>
<dbReference type="PROSITE" id="PS00615">
    <property type="entry name" value="C_TYPE_LECTIN_1"/>
    <property type="match status" value="1"/>
</dbReference>
<feature type="transmembrane region" description="Helical" evidence="5">
    <location>
        <begin position="60"/>
        <end position="83"/>
    </location>
</feature>
<name>A0A669E001_ORENI</name>
<protein>
    <submittedName>
        <fullName evidence="7">CD209 antigen-like protein C</fullName>
    </submittedName>
</protein>
<evidence type="ECO:0000256" key="4">
    <source>
        <dbReference type="SAM" id="Coils"/>
    </source>
</evidence>
<dbReference type="InterPro" id="IPR016187">
    <property type="entry name" value="CTDL_fold"/>
</dbReference>
<organism evidence="7 8">
    <name type="scientific">Oreochromis niloticus</name>
    <name type="common">Nile tilapia</name>
    <name type="synonym">Tilapia nilotica</name>
    <dbReference type="NCBI Taxonomy" id="8128"/>
    <lineage>
        <taxon>Eukaryota</taxon>
        <taxon>Metazoa</taxon>
        <taxon>Chordata</taxon>
        <taxon>Craniata</taxon>
        <taxon>Vertebrata</taxon>
        <taxon>Euteleostomi</taxon>
        <taxon>Actinopterygii</taxon>
        <taxon>Neopterygii</taxon>
        <taxon>Teleostei</taxon>
        <taxon>Neoteleostei</taxon>
        <taxon>Acanthomorphata</taxon>
        <taxon>Ovalentaria</taxon>
        <taxon>Cichlomorphae</taxon>
        <taxon>Cichliformes</taxon>
        <taxon>Cichlidae</taxon>
        <taxon>African cichlids</taxon>
        <taxon>Pseudocrenilabrinae</taxon>
        <taxon>Oreochromini</taxon>
        <taxon>Oreochromis</taxon>
    </lineage>
</organism>
<dbReference type="SUPFAM" id="SSF56436">
    <property type="entry name" value="C-type lectin-like"/>
    <property type="match status" value="1"/>
</dbReference>
<keyword evidence="5" id="KW-0472">Membrane</keyword>
<dbReference type="InterPro" id="IPR001304">
    <property type="entry name" value="C-type_lectin-like"/>
</dbReference>
<accession>A0A669E001</accession>
<dbReference type="KEGG" id="onl:102080907"/>
<dbReference type="InterPro" id="IPR033989">
    <property type="entry name" value="CD209-like_CTLD"/>
</dbReference>
<dbReference type="InterPro" id="IPR052309">
    <property type="entry name" value="C-type_Lectin_Domain_Fam1"/>
</dbReference>
<dbReference type="GO" id="GO:0030246">
    <property type="term" value="F:carbohydrate binding"/>
    <property type="evidence" value="ECO:0007669"/>
    <property type="project" value="UniProtKB-KW"/>
</dbReference>
<dbReference type="Ensembl" id="ENSONIT00000063395.1">
    <property type="protein sequence ID" value="ENSONIP00000064232.1"/>
    <property type="gene ID" value="ENSONIG00000036831.1"/>
</dbReference>
<dbReference type="Gene3D" id="3.10.100.10">
    <property type="entry name" value="Mannose-Binding Protein A, subunit A"/>
    <property type="match status" value="1"/>
</dbReference>
<feature type="domain" description="C-type lectin" evidence="6">
    <location>
        <begin position="167"/>
        <end position="281"/>
    </location>
</feature>
<dbReference type="GeneID" id="102080907"/>
<evidence type="ECO:0000313" key="8">
    <source>
        <dbReference type="Proteomes" id="UP000005207"/>
    </source>
</evidence>
<sequence>MDGVHENTEEVLGCRRKSKREHQTAEDIYMNHEVIQTVQRKTTGPAPPGPEFVKKSSCRAAVILLSLLCLFLLIGLITVVFLFTQGKSQWEMETEIIHELYDNVTSERNRLQTSYNILTTKQDQLQTSYNNLVKERDQLQKRLEDLTTNRDDLQRKLQYCRENWVVFSDSLYQVSSEKKSWQESRQDCLQKGAHLMIINSREEQNFVNQFKKNLWIGLTDSETEGTWKWVDGTRTSTSYWNRRNKEPNGGTQQNCGEIDDYNAEDSWNDAPCSNRQFWICEKRVSP</sequence>
<evidence type="ECO:0000256" key="2">
    <source>
        <dbReference type="ARBA" id="ARBA00023157"/>
    </source>
</evidence>
<keyword evidence="2" id="KW-1015">Disulfide bond</keyword>
<keyword evidence="3" id="KW-0325">Glycoprotein</keyword>
<dbReference type="Gene3D" id="1.20.5.400">
    <property type="match status" value="1"/>
</dbReference>
<keyword evidence="5" id="KW-0812">Transmembrane</keyword>
<evidence type="ECO:0000313" key="7">
    <source>
        <dbReference type="Ensembl" id="ENSONIP00000064232.1"/>
    </source>
</evidence>
<reference evidence="7" key="3">
    <citation type="submission" date="2025-09" db="UniProtKB">
        <authorList>
            <consortium name="Ensembl"/>
        </authorList>
    </citation>
    <scope>IDENTIFICATION</scope>
</reference>
<keyword evidence="8" id="KW-1185">Reference proteome</keyword>
<gene>
    <name evidence="7" type="primary">LOC102080907</name>
</gene>
<evidence type="ECO:0000256" key="3">
    <source>
        <dbReference type="ARBA" id="ARBA00023180"/>
    </source>
</evidence>
<dbReference type="FunCoup" id="A0A669E001">
    <property type="interactions" value="317"/>
</dbReference>
<evidence type="ECO:0000259" key="6">
    <source>
        <dbReference type="PROSITE" id="PS50041"/>
    </source>
</evidence>
<dbReference type="InterPro" id="IPR016186">
    <property type="entry name" value="C-type_lectin-like/link_sf"/>
</dbReference>
<dbReference type="PANTHER" id="PTHR46490:SF6">
    <property type="entry name" value="ASIALOGLYCOPROTEIN RECEPTOR 1-LIKE-RELATED"/>
    <property type="match status" value="1"/>
</dbReference>
<proteinExistence type="predicted"/>
<dbReference type="RefSeq" id="XP_019215234.1">
    <property type="nucleotide sequence ID" value="XM_019359689.2"/>
</dbReference>
<dbReference type="AlphaFoldDB" id="A0A669E001"/>
<dbReference type="SMART" id="SM00034">
    <property type="entry name" value="CLECT"/>
    <property type="match status" value="1"/>
</dbReference>
<keyword evidence="4" id="KW-0175">Coiled coil</keyword>
<evidence type="ECO:0000256" key="5">
    <source>
        <dbReference type="SAM" id="Phobius"/>
    </source>
</evidence>
<evidence type="ECO:0000256" key="1">
    <source>
        <dbReference type="ARBA" id="ARBA00022734"/>
    </source>
</evidence>
<dbReference type="OMA" id="CERHIFI"/>
<keyword evidence="5" id="KW-1133">Transmembrane helix</keyword>
<dbReference type="InterPro" id="IPR018378">
    <property type="entry name" value="C-type_lectin_CS"/>
</dbReference>
<feature type="coiled-coil region" evidence="4">
    <location>
        <begin position="122"/>
        <end position="163"/>
    </location>
</feature>